<evidence type="ECO:0000313" key="4">
    <source>
        <dbReference type="Proteomes" id="UP001360560"/>
    </source>
</evidence>
<feature type="region of interest" description="Disordered" evidence="1">
    <location>
        <begin position="186"/>
        <end position="211"/>
    </location>
</feature>
<name>A0AAV5QPH6_9ASCO</name>
<protein>
    <recommendedName>
        <fullName evidence="2">CobW/HypB/UreG nucleotide-binding domain-containing protein</fullName>
    </recommendedName>
</protein>
<dbReference type="SUPFAM" id="SSF90002">
    <property type="entry name" value="Hypothetical protein YjiA, C-terminal domain"/>
    <property type="match status" value="1"/>
</dbReference>
<evidence type="ECO:0000256" key="1">
    <source>
        <dbReference type="SAM" id="MobiDB-lite"/>
    </source>
</evidence>
<dbReference type="InterPro" id="IPR003495">
    <property type="entry name" value="CobW/HypB/UreG_nucleotide-bd"/>
</dbReference>
<dbReference type="Gene3D" id="3.40.50.300">
    <property type="entry name" value="P-loop containing nucleotide triphosphate hydrolases"/>
    <property type="match status" value="1"/>
</dbReference>
<dbReference type="InterPro" id="IPR036627">
    <property type="entry name" value="CobW-likC_sf"/>
</dbReference>
<dbReference type="EMBL" id="BTFZ01000011">
    <property type="protein sequence ID" value="GMM36073.1"/>
    <property type="molecule type" value="Genomic_DNA"/>
</dbReference>
<dbReference type="InterPro" id="IPR051316">
    <property type="entry name" value="Zinc-reg_GTPase_activator"/>
</dbReference>
<dbReference type="InterPro" id="IPR027417">
    <property type="entry name" value="P-loop_NTPase"/>
</dbReference>
<dbReference type="GeneID" id="90074048"/>
<accession>A0AAV5QPH6</accession>
<dbReference type="GO" id="GO:0005737">
    <property type="term" value="C:cytoplasm"/>
    <property type="evidence" value="ECO:0007669"/>
    <property type="project" value="TreeGrafter"/>
</dbReference>
<reference evidence="3 4" key="1">
    <citation type="journal article" date="2023" name="Elife">
        <title>Identification of key yeast species and microbe-microbe interactions impacting larval growth of Drosophila in the wild.</title>
        <authorList>
            <person name="Mure A."/>
            <person name="Sugiura Y."/>
            <person name="Maeda R."/>
            <person name="Honda K."/>
            <person name="Sakurai N."/>
            <person name="Takahashi Y."/>
            <person name="Watada M."/>
            <person name="Katoh T."/>
            <person name="Gotoh A."/>
            <person name="Gotoh Y."/>
            <person name="Taniguchi I."/>
            <person name="Nakamura K."/>
            <person name="Hayashi T."/>
            <person name="Katayama T."/>
            <person name="Uemura T."/>
            <person name="Hattori Y."/>
        </authorList>
    </citation>
    <scope>NUCLEOTIDE SEQUENCE [LARGE SCALE GENOMIC DNA]</scope>
    <source>
        <strain evidence="3 4">SC-9</strain>
    </source>
</reference>
<organism evidence="3 4">
    <name type="scientific">Saccharomycopsis crataegensis</name>
    <dbReference type="NCBI Taxonomy" id="43959"/>
    <lineage>
        <taxon>Eukaryota</taxon>
        <taxon>Fungi</taxon>
        <taxon>Dikarya</taxon>
        <taxon>Ascomycota</taxon>
        <taxon>Saccharomycotina</taxon>
        <taxon>Saccharomycetes</taxon>
        <taxon>Saccharomycopsidaceae</taxon>
        <taxon>Saccharomycopsis</taxon>
    </lineage>
</organism>
<proteinExistence type="predicted"/>
<gene>
    <name evidence="3" type="ORF">DASC09_033980</name>
</gene>
<dbReference type="PANTHER" id="PTHR13748">
    <property type="entry name" value="COBW-RELATED"/>
    <property type="match status" value="1"/>
</dbReference>
<dbReference type="Gene3D" id="3.30.1220.10">
    <property type="entry name" value="CobW-like, C-terminal domain"/>
    <property type="match status" value="1"/>
</dbReference>
<dbReference type="Pfam" id="PF02492">
    <property type="entry name" value="cobW"/>
    <property type="match status" value="1"/>
</dbReference>
<dbReference type="CDD" id="cd03112">
    <property type="entry name" value="CobW-like"/>
    <property type="match status" value="1"/>
</dbReference>
<dbReference type="RefSeq" id="XP_064853069.1">
    <property type="nucleotide sequence ID" value="XM_064996997.1"/>
</dbReference>
<dbReference type="Proteomes" id="UP001360560">
    <property type="component" value="Unassembled WGS sequence"/>
</dbReference>
<evidence type="ECO:0000313" key="3">
    <source>
        <dbReference type="EMBL" id="GMM36073.1"/>
    </source>
</evidence>
<comment type="caution">
    <text evidence="3">The sequence shown here is derived from an EMBL/GenBank/DDBJ whole genome shotgun (WGS) entry which is preliminary data.</text>
</comment>
<dbReference type="PANTHER" id="PTHR13748:SF31">
    <property type="entry name" value="ZINC-REGULATED GTPASE METALLOPROTEIN ACTIVATOR 1A-RELATED"/>
    <property type="match status" value="1"/>
</dbReference>
<feature type="domain" description="CobW/HypB/UreG nucleotide-binding" evidence="2">
    <location>
        <begin position="47"/>
        <end position="256"/>
    </location>
</feature>
<keyword evidence="4" id="KW-1185">Reference proteome</keyword>
<dbReference type="SUPFAM" id="SSF52540">
    <property type="entry name" value="P-loop containing nucleoside triphosphate hydrolases"/>
    <property type="match status" value="1"/>
</dbReference>
<sequence length="425" mass="47228">MDDEIPDLVESIEQVNDSKLQKISQPDTGNLKIIPSSTPNATDRKVPITIITGYLGSGKSTLLNNIAKKGDKRIAVILNEFGDSSEIEKSLTIQDDSNTYEEWLDLGNGCLCCTVKDNGVSAIEQLIDKSKDKIDYIFLETSGVADPAPIAKMFWLDDALSSNIYIDGIITVLDSKNIIKNLQDYGGHRHKQSSSDEGESRESHDDMEENTTTAELQIGLADVVILNKFDLIESDVEEQQKIERAIKEINSVAPVYKTSFSDIKLENILDLHAFENCDKNLEQEAKMRNAISTDGAFHNPIISTEVISFPKIKNINDIMPKLEKFFQSVLWGNEIAGKKVEIHRLKGMIVEEGIATQNISTVVPTDKIKVFQGVRDTYDIFDGYYNPEIHNDGVCKIVLIGKHLSKGSIIEEIKKFVGNSCGVIS</sequence>
<dbReference type="AlphaFoldDB" id="A0AAV5QPH6"/>
<evidence type="ECO:0000259" key="2">
    <source>
        <dbReference type="Pfam" id="PF02492"/>
    </source>
</evidence>